<dbReference type="OrthoDB" id="2438981at2759"/>
<reference evidence="2 3" key="1">
    <citation type="journal article" date="2019" name="Environ. Microbiol.">
        <title>At the nexus of three kingdoms: the genome of the mycorrhizal fungus Gigaspora margarita provides insights into plant, endobacterial and fungal interactions.</title>
        <authorList>
            <person name="Venice F."/>
            <person name="Ghignone S."/>
            <person name="Salvioli di Fossalunga A."/>
            <person name="Amselem J."/>
            <person name="Novero M."/>
            <person name="Xianan X."/>
            <person name="Sedzielewska Toro K."/>
            <person name="Morin E."/>
            <person name="Lipzen A."/>
            <person name="Grigoriev I.V."/>
            <person name="Henrissat B."/>
            <person name="Martin F.M."/>
            <person name="Bonfante P."/>
        </authorList>
    </citation>
    <scope>NUCLEOTIDE SEQUENCE [LARGE SCALE GENOMIC DNA]</scope>
    <source>
        <strain evidence="2 3">BEG34</strain>
    </source>
</reference>
<comment type="caution">
    <text evidence="2">The sequence shown here is derived from an EMBL/GenBank/DDBJ whole genome shotgun (WGS) entry which is preliminary data.</text>
</comment>
<dbReference type="AlphaFoldDB" id="A0A8H3XBQ2"/>
<evidence type="ECO:0000313" key="2">
    <source>
        <dbReference type="EMBL" id="KAF0433389.1"/>
    </source>
</evidence>
<keyword evidence="1" id="KW-1133">Transmembrane helix</keyword>
<keyword evidence="1" id="KW-0812">Transmembrane</keyword>
<organism evidence="2 3">
    <name type="scientific">Gigaspora margarita</name>
    <dbReference type="NCBI Taxonomy" id="4874"/>
    <lineage>
        <taxon>Eukaryota</taxon>
        <taxon>Fungi</taxon>
        <taxon>Fungi incertae sedis</taxon>
        <taxon>Mucoromycota</taxon>
        <taxon>Glomeromycotina</taxon>
        <taxon>Glomeromycetes</taxon>
        <taxon>Diversisporales</taxon>
        <taxon>Gigasporaceae</taxon>
        <taxon>Gigaspora</taxon>
    </lineage>
</organism>
<gene>
    <name evidence="2" type="ORF">F8M41_005074</name>
</gene>
<evidence type="ECO:0000256" key="1">
    <source>
        <dbReference type="SAM" id="Phobius"/>
    </source>
</evidence>
<evidence type="ECO:0000313" key="3">
    <source>
        <dbReference type="Proteomes" id="UP000439903"/>
    </source>
</evidence>
<protein>
    <submittedName>
        <fullName evidence="2">Uncharacterized protein</fullName>
    </submittedName>
</protein>
<sequence>MLLNFDYDNLFINKTIPSINDVVNSSTTFLNITFNRPVVLSAATSSITIYKASDNKIRQSISPTMYDYFDISPDGLNISIKVIKSTFNEDGEKYFVTIDNNFFKGADWDEPLKGIHDGIWILEADVPNDRKSNSDKAIMGLVRLTQAASKNFFAPENNQSIYIESLLNDIAKKVPINRSRLSSINKPQKLFQDQIVIPIRIDAATHENERNASELASDLAYMIMFKNITPISSGVTNDLDQTYDFKLLVITIDKGIKDPDIGEQFKEWIKKYRNLVVIFIILIITDFEFLVILKDIPKYKYFKISEIFDQPEQINRLEYIFQVAIICGAFFDIAFRNIPQIIIQVSKYLTLCNICNYFYSQQCSVKKSRR</sequence>
<name>A0A8H3XBQ2_GIGMA</name>
<feature type="transmembrane region" description="Helical" evidence="1">
    <location>
        <begin position="275"/>
        <end position="296"/>
    </location>
</feature>
<proteinExistence type="predicted"/>
<dbReference type="Proteomes" id="UP000439903">
    <property type="component" value="Unassembled WGS sequence"/>
</dbReference>
<accession>A0A8H3XBQ2</accession>
<dbReference type="EMBL" id="WTPW01001474">
    <property type="protein sequence ID" value="KAF0433389.1"/>
    <property type="molecule type" value="Genomic_DNA"/>
</dbReference>
<keyword evidence="3" id="KW-1185">Reference proteome</keyword>
<keyword evidence="1" id="KW-0472">Membrane</keyword>